<dbReference type="Proteomes" id="UP000271241">
    <property type="component" value="Unassembled WGS sequence"/>
</dbReference>
<reference evidence="3" key="1">
    <citation type="journal article" date="2018" name="Nat. Microbiol.">
        <title>Leveraging single-cell genomics to expand the fungal tree of life.</title>
        <authorList>
            <person name="Ahrendt S.R."/>
            <person name="Quandt C.A."/>
            <person name="Ciobanu D."/>
            <person name="Clum A."/>
            <person name="Salamov A."/>
            <person name="Andreopoulos B."/>
            <person name="Cheng J.F."/>
            <person name="Woyke T."/>
            <person name="Pelin A."/>
            <person name="Henrissat B."/>
            <person name="Reynolds N.K."/>
            <person name="Benny G.L."/>
            <person name="Smith M.E."/>
            <person name="James T.Y."/>
            <person name="Grigoriev I.V."/>
        </authorList>
    </citation>
    <scope>NUCLEOTIDE SEQUENCE [LARGE SCALE GENOMIC DNA]</scope>
    <source>
        <strain evidence="3">RSA 1356</strain>
    </source>
</reference>
<sequence length="264" mass="27938">MPHQPSARCSGAVCFNRRKPPSARGPVDRMLAVQRYDAWTPHSLHRASTVVSTAVRPRPRIRCAILGDAKWLQRTPALRHSEQCMQTLSDNGENIRSANSRAGQGGGRGGSGSSMPLSDASARQCAPAGCAAVELPTDPIAVGRIVAHLNGQPGGADRYSKLAQSICQPRRRKRPTVPRNLLAESEHRVGERAGAIRLDTISARLQELEAEGKVTVTTGAYGSNASKSRGPSGWIDRSVSTVASQVSLMSAASPSTTSAMVAIS</sequence>
<accession>A0A4P9XTC6</accession>
<protein>
    <submittedName>
        <fullName evidence="2">Uncharacterized protein</fullName>
    </submittedName>
</protein>
<dbReference type="EMBL" id="KZ992515">
    <property type="protein sequence ID" value="RKP09424.1"/>
    <property type="molecule type" value="Genomic_DNA"/>
</dbReference>
<proteinExistence type="predicted"/>
<dbReference type="AlphaFoldDB" id="A0A4P9XTC6"/>
<evidence type="ECO:0000313" key="3">
    <source>
        <dbReference type="Proteomes" id="UP000271241"/>
    </source>
</evidence>
<keyword evidence="3" id="KW-1185">Reference proteome</keyword>
<organism evidence="2 3">
    <name type="scientific">Thamnocephalis sphaerospora</name>
    <dbReference type="NCBI Taxonomy" id="78915"/>
    <lineage>
        <taxon>Eukaryota</taxon>
        <taxon>Fungi</taxon>
        <taxon>Fungi incertae sedis</taxon>
        <taxon>Zoopagomycota</taxon>
        <taxon>Zoopagomycotina</taxon>
        <taxon>Zoopagomycetes</taxon>
        <taxon>Zoopagales</taxon>
        <taxon>Sigmoideomycetaceae</taxon>
        <taxon>Thamnocephalis</taxon>
    </lineage>
</organism>
<name>A0A4P9XTC6_9FUNG</name>
<feature type="compositionally biased region" description="Gly residues" evidence="1">
    <location>
        <begin position="103"/>
        <end position="112"/>
    </location>
</feature>
<evidence type="ECO:0000256" key="1">
    <source>
        <dbReference type="SAM" id="MobiDB-lite"/>
    </source>
</evidence>
<feature type="region of interest" description="Disordered" evidence="1">
    <location>
        <begin position="93"/>
        <end position="120"/>
    </location>
</feature>
<evidence type="ECO:0000313" key="2">
    <source>
        <dbReference type="EMBL" id="RKP09424.1"/>
    </source>
</evidence>
<gene>
    <name evidence="2" type="ORF">THASP1DRAFT_22745</name>
</gene>